<dbReference type="InterPro" id="IPR019557">
    <property type="entry name" value="AminoTfrase-like_pln_mobile"/>
</dbReference>
<feature type="domain" description="Aminotransferase-like plant mobile" evidence="2">
    <location>
        <begin position="150"/>
        <end position="232"/>
    </location>
</feature>
<dbReference type="Pfam" id="PF10536">
    <property type="entry name" value="PMD"/>
    <property type="match status" value="2"/>
</dbReference>
<organism evidence="3 4">
    <name type="scientific">Arachis hypogaea</name>
    <name type="common">Peanut</name>
    <dbReference type="NCBI Taxonomy" id="3818"/>
    <lineage>
        <taxon>Eukaryota</taxon>
        <taxon>Viridiplantae</taxon>
        <taxon>Streptophyta</taxon>
        <taxon>Embryophyta</taxon>
        <taxon>Tracheophyta</taxon>
        <taxon>Spermatophyta</taxon>
        <taxon>Magnoliopsida</taxon>
        <taxon>eudicotyledons</taxon>
        <taxon>Gunneridae</taxon>
        <taxon>Pentapetalae</taxon>
        <taxon>rosids</taxon>
        <taxon>fabids</taxon>
        <taxon>Fabales</taxon>
        <taxon>Fabaceae</taxon>
        <taxon>Papilionoideae</taxon>
        <taxon>50 kb inversion clade</taxon>
        <taxon>dalbergioids sensu lato</taxon>
        <taxon>Dalbergieae</taxon>
        <taxon>Pterocarpus clade</taxon>
        <taxon>Arachis</taxon>
    </lineage>
</organism>
<feature type="region of interest" description="Disordered" evidence="1">
    <location>
        <begin position="389"/>
        <end position="471"/>
    </location>
</feature>
<dbReference type="InterPro" id="IPR044824">
    <property type="entry name" value="MAIN-like"/>
</dbReference>
<comment type="caution">
    <text evidence="3">The sequence shown here is derived from an EMBL/GenBank/DDBJ whole genome shotgun (WGS) entry which is preliminary data.</text>
</comment>
<accession>A0A445DF96</accession>
<feature type="compositionally biased region" description="Low complexity" evidence="1">
    <location>
        <begin position="425"/>
        <end position="437"/>
    </location>
</feature>
<gene>
    <name evidence="3" type="ORF">Ahy_A04g019094</name>
</gene>
<sequence length="484" mass="53082">MGDDPGRLYRLDGVAHIAGVINDEVSGVAGCVTPPSQIQKFAVNCSWFQETFGECPEGADEETVRCFARAYIMMLLGTQLFADKSGNRIHIRWLSYVARLEDMGGYSWGLAALAPVYFSPGYFGVFLDFGLMGLIRLAGPWHPGYNPGVSEKGPRVQMTRLRIDMLQPRDFIWMPYSRPEVVQVVHPEVFEPRHTALWHSVISLIYFAVVEWHQVDRVLPQFGGVQACPRPALNIDFLMSKDGRGGDPRDIPIPVEATQRGVRTVPNMDIVDDVFDRQRVDRRARAGRDRRRGRRCGGRRRGAAAHHIGGDHGDDAIAGGAAHGGVIPDAGRAAGELHGSVMGDTSGHVDAGLGEGPLGDYFVGVPDDDHPLHESTPWEDEAVRRIGQTSGSQAHLDVDLNEPPSVPQTEHFALGGTPPSAACAGSQSVVGPSSSRSLHIQPTRLAQPPQDDEEDDIEDEEPLIRRGHRTRVPRRCFTGSHLFR</sequence>
<dbReference type="PANTHER" id="PTHR46033:SF8">
    <property type="entry name" value="PROTEIN MAINTENANCE OF MERISTEMS-LIKE"/>
    <property type="match status" value="1"/>
</dbReference>
<dbReference type="EMBL" id="SDMP01000004">
    <property type="protein sequence ID" value="RYR61858.1"/>
    <property type="molecule type" value="Genomic_DNA"/>
</dbReference>
<protein>
    <recommendedName>
        <fullName evidence="2">Aminotransferase-like plant mobile domain-containing protein</fullName>
    </recommendedName>
</protein>
<dbReference type="PANTHER" id="PTHR46033">
    <property type="entry name" value="PROTEIN MAIN-LIKE 2"/>
    <property type="match status" value="1"/>
</dbReference>
<dbReference type="AlphaFoldDB" id="A0A445DF96"/>
<reference evidence="3 4" key="1">
    <citation type="submission" date="2019-01" db="EMBL/GenBank/DDBJ databases">
        <title>Sequencing of cultivated peanut Arachis hypogaea provides insights into genome evolution and oil improvement.</title>
        <authorList>
            <person name="Chen X."/>
        </authorList>
    </citation>
    <scope>NUCLEOTIDE SEQUENCE [LARGE SCALE GENOMIC DNA]</scope>
    <source>
        <strain evidence="4">cv. Fuhuasheng</strain>
        <tissue evidence="3">Leaves</tissue>
    </source>
</reference>
<evidence type="ECO:0000313" key="3">
    <source>
        <dbReference type="EMBL" id="RYR61858.1"/>
    </source>
</evidence>
<dbReference type="Proteomes" id="UP000289738">
    <property type="component" value="Chromosome A04"/>
</dbReference>
<feature type="compositionally biased region" description="Acidic residues" evidence="1">
    <location>
        <begin position="450"/>
        <end position="461"/>
    </location>
</feature>
<feature type="compositionally biased region" description="Basic residues" evidence="1">
    <location>
        <begin position="288"/>
        <end position="304"/>
    </location>
</feature>
<name>A0A445DF96_ARAHY</name>
<keyword evidence="4" id="KW-1185">Reference proteome</keyword>
<proteinExistence type="predicted"/>
<feature type="region of interest" description="Disordered" evidence="1">
    <location>
        <begin position="282"/>
        <end position="316"/>
    </location>
</feature>
<evidence type="ECO:0000256" key="1">
    <source>
        <dbReference type="SAM" id="MobiDB-lite"/>
    </source>
</evidence>
<dbReference type="GO" id="GO:0010073">
    <property type="term" value="P:meristem maintenance"/>
    <property type="evidence" value="ECO:0007669"/>
    <property type="project" value="InterPro"/>
</dbReference>
<evidence type="ECO:0000313" key="4">
    <source>
        <dbReference type="Proteomes" id="UP000289738"/>
    </source>
</evidence>
<evidence type="ECO:0000259" key="2">
    <source>
        <dbReference type="Pfam" id="PF10536"/>
    </source>
</evidence>
<feature type="domain" description="Aminotransferase-like plant mobile" evidence="2">
    <location>
        <begin position="36"/>
        <end position="118"/>
    </location>
</feature>